<dbReference type="AlphaFoldDB" id="A0A812USZ1"/>
<dbReference type="OrthoDB" id="406796at2759"/>
<gene>
    <name evidence="2" type="ORF">SPIL2461_LOCUS15819</name>
</gene>
<evidence type="ECO:0000256" key="1">
    <source>
        <dbReference type="SAM" id="SignalP"/>
    </source>
</evidence>
<dbReference type="EMBL" id="CAJNIZ010039757">
    <property type="protein sequence ID" value="CAE7594153.1"/>
    <property type="molecule type" value="Genomic_DNA"/>
</dbReference>
<proteinExistence type="predicted"/>
<keyword evidence="1" id="KW-0732">Signal</keyword>
<organism evidence="2 3">
    <name type="scientific">Symbiodinium pilosum</name>
    <name type="common">Dinoflagellate</name>
    <dbReference type="NCBI Taxonomy" id="2952"/>
    <lineage>
        <taxon>Eukaryota</taxon>
        <taxon>Sar</taxon>
        <taxon>Alveolata</taxon>
        <taxon>Dinophyceae</taxon>
        <taxon>Suessiales</taxon>
        <taxon>Symbiodiniaceae</taxon>
        <taxon>Symbiodinium</taxon>
    </lineage>
</organism>
<dbReference type="Proteomes" id="UP000649617">
    <property type="component" value="Unassembled WGS sequence"/>
</dbReference>
<feature type="signal peptide" evidence="1">
    <location>
        <begin position="1"/>
        <end position="16"/>
    </location>
</feature>
<name>A0A812USZ1_SYMPI</name>
<comment type="caution">
    <text evidence="2">The sequence shown here is derived from an EMBL/GenBank/DDBJ whole genome shotgun (WGS) entry which is preliminary data.</text>
</comment>
<accession>A0A812USZ1</accession>
<sequence>MSRICVVSLLILLAEANLRGTEEQKCVGQGSPCTPTSNRCCQGPGLMTCRLRPSTAAGDEGMAYQCGEEFPKQSLPDASCTPEGQECTSDLTCCQVDKSSLTMTCQADNGPKKRRVCKGKITNLGAEACVSEGNSCNPLENSCCQEDLHGTKALRTCQLKFLEAPGEHSMAYQCAKEA</sequence>
<feature type="chain" id="PRO_5032877517" evidence="1">
    <location>
        <begin position="17"/>
        <end position="178"/>
    </location>
</feature>
<evidence type="ECO:0000313" key="3">
    <source>
        <dbReference type="Proteomes" id="UP000649617"/>
    </source>
</evidence>
<keyword evidence="3" id="KW-1185">Reference proteome</keyword>
<protein>
    <submittedName>
        <fullName evidence="2">Uncharacterized protein</fullName>
    </submittedName>
</protein>
<evidence type="ECO:0000313" key="2">
    <source>
        <dbReference type="EMBL" id="CAE7594153.1"/>
    </source>
</evidence>
<reference evidence="2" key="1">
    <citation type="submission" date="2021-02" db="EMBL/GenBank/DDBJ databases">
        <authorList>
            <person name="Dougan E. K."/>
            <person name="Rhodes N."/>
            <person name="Thang M."/>
            <person name="Chan C."/>
        </authorList>
    </citation>
    <scope>NUCLEOTIDE SEQUENCE</scope>
</reference>